<comment type="similarity">
    <text evidence="1">Belongs to the short-chain dehydrogenases/reductases (SDR) family.</text>
</comment>
<keyword evidence="2" id="KW-0560">Oxidoreductase</keyword>
<dbReference type="RefSeq" id="WP_260719745.1">
    <property type="nucleotide sequence ID" value="NZ_CP104377.1"/>
</dbReference>
<reference evidence="3" key="1">
    <citation type="submission" date="2022-09" db="EMBL/GenBank/DDBJ databases">
        <title>Bacterial diversity in gut of crayfish and pufferfish.</title>
        <authorList>
            <person name="Huang Y."/>
        </authorList>
    </citation>
    <scope>NUCLEOTIDE SEQUENCE</scope>
    <source>
        <strain evidence="3">PR12</strain>
    </source>
</reference>
<evidence type="ECO:0000256" key="2">
    <source>
        <dbReference type="ARBA" id="ARBA00023002"/>
    </source>
</evidence>
<dbReference type="PANTHER" id="PTHR43477">
    <property type="entry name" value="DIHYDROANTICAPSIN 7-DEHYDROGENASE"/>
    <property type="match status" value="1"/>
</dbReference>
<dbReference type="PRINTS" id="PR00080">
    <property type="entry name" value="SDRFAMILY"/>
</dbReference>
<sequence>MPAVLITGAASGIGRAAALQFAQQGWDCLLADISPAIAELPQQCLAQGAASAQAFALDLTEAQALVQLGRQLAALPALDALVNNAGISDSSGRPLAEQAPAQWQRLLRLNLQAPQALFETCLPRLKADARLVNVSSGAGHKAIPWRGLYSPSKAGLIAWSQSLARRYPQLSVTTLCPGFVRTELVQGLMDAGRLALADAVAKIPLGRLAEPEEMAAALVFLAQPQARVLSGQVLSVDGGSGIYGGSSRCALSTAVPAPLQTPLHLQLQAGSDAAGDSACDGAWLQALQAADGEQVAATAAPCQGLVSTQALAPAGGDLVEAVLSAAQQFAATHARDASLVLLLPATAPEGVPAWQHQTALAAARMLVATLACEWATQGLRINALLLSPQQARGPAVAQLLPLVRFLAGAQAQFVTGQCPNISGSEESAHG</sequence>
<dbReference type="Gene3D" id="3.40.50.720">
    <property type="entry name" value="NAD(P)-binding Rossmann-like Domain"/>
    <property type="match status" value="2"/>
</dbReference>
<accession>A0ABY6A1M6</accession>
<evidence type="ECO:0000313" key="3">
    <source>
        <dbReference type="EMBL" id="UXC19864.1"/>
    </source>
</evidence>
<dbReference type="Pfam" id="PF13561">
    <property type="entry name" value="adh_short_C2"/>
    <property type="match status" value="1"/>
</dbReference>
<name>A0ABY6A1M6_9BURK</name>
<proteinExistence type="inferred from homology"/>
<dbReference type="InterPro" id="IPR036291">
    <property type="entry name" value="NAD(P)-bd_dom_sf"/>
</dbReference>
<dbReference type="Proteomes" id="UP001058290">
    <property type="component" value="Chromosome"/>
</dbReference>
<dbReference type="PANTHER" id="PTHR43477:SF1">
    <property type="entry name" value="DIHYDROANTICAPSIN 7-DEHYDROGENASE"/>
    <property type="match status" value="1"/>
</dbReference>
<dbReference type="CDD" id="cd05233">
    <property type="entry name" value="SDR_c"/>
    <property type="match status" value="1"/>
</dbReference>
<dbReference type="InterPro" id="IPR051122">
    <property type="entry name" value="SDR_DHRS6-like"/>
</dbReference>
<gene>
    <name evidence="3" type="ORF">N4T19_07105</name>
</gene>
<evidence type="ECO:0000313" key="4">
    <source>
        <dbReference type="Proteomes" id="UP001058290"/>
    </source>
</evidence>
<dbReference type="PRINTS" id="PR00081">
    <property type="entry name" value="GDHRDH"/>
</dbReference>
<dbReference type="SUPFAM" id="SSF51735">
    <property type="entry name" value="NAD(P)-binding Rossmann-fold domains"/>
    <property type="match status" value="2"/>
</dbReference>
<keyword evidence="4" id="KW-1185">Reference proteome</keyword>
<evidence type="ECO:0000256" key="1">
    <source>
        <dbReference type="ARBA" id="ARBA00006484"/>
    </source>
</evidence>
<dbReference type="EMBL" id="CP104377">
    <property type="protein sequence ID" value="UXC19864.1"/>
    <property type="molecule type" value="Genomic_DNA"/>
</dbReference>
<dbReference type="InterPro" id="IPR002347">
    <property type="entry name" value="SDR_fam"/>
</dbReference>
<protein>
    <submittedName>
        <fullName evidence="3">SDR family oxidoreductase</fullName>
    </submittedName>
</protein>
<organism evidence="3 4">
    <name type="scientific">Comamonas squillarum</name>
    <dbReference type="NCBI Taxonomy" id="2977320"/>
    <lineage>
        <taxon>Bacteria</taxon>
        <taxon>Pseudomonadati</taxon>
        <taxon>Pseudomonadota</taxon>
        <taxon>Betaproteobacteria</taxon>
        <taxon>Burkholderiales</taxon>
        <taxon>Comamonadaceae</taxon>
        <taxon>Comamonas</taxon>
    </lineage>
</organism>